<protein>
    <submittedName>
        <fullName evidence="2">NADH dehydrogenase subunit 6</fullName>
    </submittedName>
</protein>
<dbReference type="RefSeq" id="YP_087051.1">
    <property type="nucleotide sequence ID" value="NC_006292.1"/>
</dbReference>
<reference evidence="2" key="2">
    <citation type="journal article" date="2004" name="BMC Evol. Biol.">
        <title>Organization of the mitochondrial genomes of whiteflies, aphids, and psyllids (Hemiptera, Sternorrhyncha).</title>
        <authorList>
            <person name="Thao M.L."/>
            <person name="Baumann L."/>
            <person name="Baumann P."/>
        </authorList>
    </citation>
    <scope>NUCLEOTIDE SEQUENCE</scope>
</reference>
<sequence length="142" mass="16717">MSPLVLVLMLIFVILLSVLFLSLAIRLYFFSYIVFLLFMSGAVMLLMYFCSVIFSEKSILLSDLSFLLVLFTLVFLFSSTSFFDLIYLINVKFLYFEFLNLLKYLFYPYSIYSLFFISYLLVCLIVVYEIVKKCSGPLRMKI</sequence>
<feature type="transmembrane region" description="Helical" evidence="1">
    <location>
        <begin position="66"/>
        <end position="89"/>
    </location>
</feature>
<dbReference type="EMBL" id="AY521262">
    <property type="protein sequence ID" value="AAU14156.1"/>
    <property type="molecule type" value="Genomic_DNA"/>
</dbReference>
<keyword evidence="1" id="KW-1133">Transmembrane helix</keyword>
<evidence type="ECO:0000256" key="1">
    <source>
        <dbReference type="SAM" id="Phobius"/>
    </source>
</evidence>
<proteinExistence type="predicted"/>
<keyword evidence="2" id="KW-0496">Mitochondrion</keyword>
<dbReference type="AlphaFoldDB" id="Q674P3"/>
<keyword evidence="1" id="KW-0812">Transmembrane</keyword>
<feature type="transmembrane region" description="Helical" evidence="1">
    <location>
        <begin position="34"/>
        <end position="54"/>
    </location>
</feature>
<name>Q674P3_TETAA</name>
<dbReference type="GeneID" id="3021908"/>
<accession>Q674P3</accession>
<organism evidence="2">
    <name type="scientific">Tetraleurodes acaciae</name>
    <name type="common">Acacia whitefly</name>
    <name type="synonym">Aleyrodes acaciae</name>
    <dbReference type="NCBI Taxonomy" id="267835"/>
    <lineage>
        <taxon>Eukaryota</taxon>
        <taxon>Metazoa</taxon>
        <taxon>Ecdysozoa</taxon>
        <taxon>Arthropoda</taxon>
        <taxon>Hexapoda</taxon>
        <taxon>Insecta</taxon>
        <taxon>Pterygota</taxon>
        <taxon>Neoptera</taxon>
        <taxon>Paraneoptera</taxon>
        <taxon>Hemiptera</taxon>
        <taxon>Sternorrhyncha</taxon>
        <taxon>Aleyrodoidea</taxon>
        <taxon>Aleyrodidae</taxon>
        <taxon>Aleyrodinae</taxon>
        <taxon>Tetraleurodes</taxon>
    </lineage>
</organism>
<reference evidence="2" key="1">
    <citation type="journal article" date="2004" name="Appl. Environ. Microbiol.">
        <title>Evolutionary relationships of primary prokaryotic endosymbionts of whiteflies and their hosts.</title>
        <authorList>
            <person name="Thao M.L."/>
            <person name="Baumann P."/>
        </authorList>
    </citation>
    <scope>NUCLEOTIDE SEQUENCE</scope>
</reference>
<feature type="transmembrane region" description="Helical" evidence="1">
    <location>
        <begin position="109"/>
        <end position="131"/>
    </location>
</feature>
<evidence type="ECO:0000313" key="2">
    <source>
        <dbReference type="EMBL" id="AAU14156.1"/>
    </source>
</evidence>
<geneLocation type="mitochondrion" evidence="2"/>
<keyword evidence="1" id="KW-0472">Membrane</keyword>
<gene>
    <name evidence="2" type="primary">ND6</name>
</gene>
<dbReference type="CTD" id="4541"/>